<evidence type="ECO:0000256" key="3">
    <source>
        <dbReference type="ARBA" id="ARBA00012732"/>
    </source>
</evidence>
<keyword evidence="8" id="KW-0044">Antibiotic</keyword>
<keyword evidence="10" id="KW-0326">Glycosidase</keyword>
<dbReference type="PROSITE" id="PS51909">
    <property type="entry name" value="LYSOZYME_I"/>
    <property type="match status" value="1"/>
</dbReference>
<evidence type="ECO:0000256" key="7">
    <source>
        <dbReference type="ARBA" id="ARBA00022801"/>
    </source>
</evidence>
<feature type="chain" id="PRO_5004104111" description="lysozyme" evidence="13">
    <location>
        <begin position="17"/>
        <end position="164"/>
    </location>
</feature>
<evidence type="ECO:0000256" key="6">
    <source>
        <dbReference type="ARBA" id="ARBA00022638"/>
    </source>
</evidence>
<keyword evidence="9 12" id="KW-1015">Disulfide bond</keyword>
<evidence type="ECO:0000256" key="11">
    <source>
        <dbReference type="PIRSR" id="PIRSR608597-1"/>
    </source>
</evidence>
<name>M9VY46_EISFE</name>
<accession>M9VY46</accession>
<dbReference type="GO" id="GO:0031640">
    <property type="term" value="P:killing of cells of another organism"/>
    <property type="evidence" value="ECO:0007669"/>
    <property type="project" value="UniProtKB-KW"/>
</dbReference>
<evidence type="ECO:0000256" key="5">
    <source>
        <dbReference type="ARBA" id="ARBA00022529"/>
    </source>
</evidence>
<keyword evidence="7" id="KW-0378">Hydrolase</keyword>
<dbReference type="Gene3D" id="1.10.530.10">
    <property type="match status" value="1"/>
</dbReference>
<feature type="disulfide bond" evidence="12">
    <location>
        <begin position="71"/>
        <end position="77"/>
    </location>
</feature>
<dbReference type="GO" id="GO:0005576">
    <property type="term" value="C:extracellular region"/>
    <property type="evidence" value="ECO:0007669"/>
    <property type="project" value="UniProtKB-SubCell"/>
</dbReference>
<keyword evidence="5" id="KW-0929">Antimicrobial</keyword>
<dbReference type="EC" id="3.2.1.17" evidence="3"/>
<comment type="catalytic activity">
    <reaction evidence="1">
        <text>Hydrolysis of (1-&gt;4)-beta-linkages between N-acetylmuramic acid and N-acetyl-D-glucosamine residues in a peptidoglycan and between N-acetyl-D-glucosamine residues in chitodextrins.</text>
        <dbReference type="EC" id="3.2.1.17"/>
    </reaction>
</comment>
<keyword evidence="6" id="KW-0081">Bacteriolytic enzyme</keyword>
<evidence type="ECO:0000256" key="2">
    <source>
        <dbReference type="ARBA" id="ARBA00004613"/>
    </source>
</evidence>
<sequence>MFIFFALSCLLATAAAQISENCLNCICQVEGCQSQIGKCRMDVGSLSCGPFQIKEPYWIDCGRPGGDWKSCTTQMACSRTCVRSYMTRYGTYCTGGRAPTCQDYARIHNGGPRGCQSSSTVGYWKKVQQCCASSPGGCGLDHEVLRYGAVDIEEDTVYRQAEDV</sequence>
<evidence type="ECO:0000256" key="10">
    <source>
        <dbReference type="ARBA" id="ARBA00023295"/>
    </source>
</evidence>
<comment type="subcellular location">
    <subcellularLocation>
        <location evidence="2">Secreted</location>
    </subcellularLocation>
</comment>
<dbReference type="CDD" id="cd16890">
    <property type="entry name" value="lyz_i"/>
    <property type="match status" value="1"/>
</dbReference>
<feature type="disulfide bond" evidence="12">
    <location>
        <begin position="22"/>
        <end position="101"/>
    </location>
</feature>
<dbReference type="InterPro" id="IPR023346">
    <property type="entry name" value="Lysozyme-like_dom_sf"/>
</dbReference>
<feature type="disulfide bond" evidence="12">
    <location>
        <begin position="61"/>
        <end position="81"/>
    </location>
</feature>
<feature type="signal peptide" evidence="13">
    <location>
        <begin position="1"/>
        <end position="16"/>
    </location>
</feature>
<evidence type="ECO:0000256" key="1">
    <source>
        <dbReference type="ARBA" id="ARBA00000632"/>
    </source>
</evidence>
<dbReference type="InterPro" id="IPR008597">
    <property type="entry name" value="Invert_lysozyme"/>
</dbReference>
<evidence type="ECO:0000313" key="14">
    <source>
        <dbReference type="EMBL" id="AGJ83864.1"/>
    </source>
</evidence>
<evidence type="ECO:0000256" key="13">
    <source>
        <dbReference type="SAM" id="SignalP"/>
    </source>
</evidence>
<organism evidence="14">
    <name type="scientific">Eisenia fetida</name>
    <name type="common">Red wiggler worm</name>
    <dbReference type="NCBI Taxonomy" id="6396"/>
    <lineage>
        <taxon>Eukaryota</taxon>
        <taxon>Metazoa</taxon>
        <taxon>Spiralia</taxon>
        <taxon>Lophotrochozoa</taxon>
        <taxon>Annelida</taxon>
        <taxon>Clitellata</taxon>
        <taxon>Oligochaeta</taxon>
        <taxon>Crassiclitellata</taxon>
        <taxon>Lumbricina</taxon>
        <taxon>Lumbricidae</taxon>
        <taxon>Lumbricinae</taxon>
        <taxon>Eisenia</taxon>
    </lineage>
</organism>
<dbReference type="SUPFAM" id="SSF53955">
    <property type="entry name" value="Lysozyme-like"/>
    <property type="match status" value="1"/>
</dbReference>
<dbReference type="PANTHER" id="PTHR11195">
    <property type="entry name" value="DESTABILASE-RELATED"/>
    <property type="match status" value="1"/>
</dbReference>
<keyword evidence="4" id="KW-0964">Secreted</keyword>
<keyword evidence="13" id="KW-0732">Signal</keyword>
<dbReference type="GO" id="GO:0042742">
    <property type="term" value="P:defense response to bacterium"/>
    <property type="evidence" value="ECO:0007669"/>
    <property type="project" value="UniProtKB-KW"/>
</dbReference>
<protein>
    <recommendedName>
        <fullName evidence="3">lysozyme</fullName>
        <ecNumber evidence="3">3.2.1.17</ecNumber>
    </recommendedName>
</protein>
<reference evidence="14" key="1">
    <citation type="submission" date="2013-01" db="EMBL/GenBank/DDBJ databases">
        <authorList>
            <person name="Roubalova R."/>
            <person name="Mancikova V."/>
            <person name="Prochazkova P."/>
            <person name="Skanta F."/>
            <person name="Dvorak J."/>
            <person name="Bilej M."/>
        </authorList>
    </citation>
    <scope>NUCLEOTIDE SEQUENCE</scope>
</reference>
<feature type="active site" description="Nucleophile" evidence="11">
    <location>
        <position position="42"/>
    </location>
</feature>
<dbReference type="GO" id="GO:0003796">
    <property type="term" value="F:lysozyme activity"/>
    <property type="evidence" value="ECO:0007669"/>
    <property type="project" value="UniProtKB-EC"/>
</dbReference>
<dbReference type="EMBL" id="KC493575">
    <property type="protein sequence ID" value="AGJ83864.1"/>
    <property type="molecule type" value="mRNA"/>
</dbReference>
<feature type="active site" description="Proton donor" evidence="11">
    <location>
        <position position="30"/>
    </location>
</feature>
<feature type="disulfide bond" evidence="12">
    <location>
        <begin position="39"/>
        <end position="48"/>
    </location>
</feature>
<evidence type="ECO:0000256" key="12">
    <source>
        <dbReference type="PIRSR" id="PIRSR608597-3"/>
    </source>
</evidence>
<dbReference type="AlphaFoldDB" id="M9VY46"/>
<evidence type="ECO:0000256" key="8">
    <source>
        <dbReference type="ARBA" id="ARBA00023022"/>
    </source>
</evidence>
<proteinExistence type="evidence at transcript level"/>
<evidence type="ECO:0000256" key="4">
    <source>
        <dbReference type="ARBA" id="ARBA00022525"/>
    </source>
</evidence>
<dbReference type="PANTHER" id="PTHR11195:SF13">
    <property type="entry name" value="INVERTEBRATE-TYPE LYSOZYME 2-RELATED"/>
    <property type="match status" value="1"/>
</dbReference>
<dbReference type="FunFam" id="1.10.530.10:FF:000023">
    <property type="entry name" value="Invertebrate-type lysozyme"/>
    <property type="match status" value="1"/>
</dbReference>
<dbReference type="Pfam" id="PF05497">
    <property type="entry name" value="Destabilase"/>
    <property type="match status" value="1"/>
</dbReference>
<evidence type="ECO:0000256" key="9">
    <source>
        <dbReference type="ARBA" id="ARBA00023157"/>
    </source>
</evidence>
<dbReference type="SMR" id="M9VY46"/>